<evidence type="ECO:0000313" key="3">
    <source>
        <dbReference type="Proteomes" id="UP000005226"/>
    </source>
</evidence>
<dbReference type="AlphaFoldDB" id="A0A674MBA9"/>
<organism evidence="2 3">
    <name type="scientific">Takifugu rubripes</name>
    <name type="common">Japanese pufferfish</name>
    <name type="synonym">Fugu rubripes</name>
    <dbReference type="NCBI Taxonomy" id="31033"/>
    <lineage>
        <taxon>Eukaryota</taxon>
        <taxon>Metazoa</taxon>
        <taxon>Chordata</taxon>
        <taxon>Craniata</taxon>
        <taxon>Vertebrata</taxon>
        <taxon>Euteleostomi</taxon>
        <taxon>Actinopterygii</taxon>
        <taxon>Neopterygii</taxon>
        <taxon>Teleostei</taxon>
        <taxon>Neoteleostei</taxon>
        <taxon>Acanthomorphata</taxon>
        <taxon>Eupercaria</taxon>
        <taxon>Tetraodontiformes</taxon>
        <taxon>Tetradontoidea</taxon>
        <taxon>Tetraodontidae</taxon>
        <taxon>Takifugu</taxon>
    </lineage>
</organism>
<dbReference type="InParanoid" id="A0A674MBA9"/>
<dbReference type="Pfam" id="PF04749">
    <property type="entry name" value="PLAC8"/>
    <property type="match status" value="1"/>
</dbReference>
<evidence type="ECO:0000256" key="1">
    <source>
        <dbReference type="ARBA" id="ARBA00009024"/>
    </source>
</evidence>
<evidence type="ECO:0000313" key="2">
    <source>
        <dbReference type="Ensembl" id="ENSTRUP00000058222.1"/>
    </source>
</evidence>
<reference evidence="2" key="2">
    <citation type="submission" date="2025-08" db="UniProtKB">
        <authorList>
            <consortium name="Ensembl"/>
        </authorList>
    </citation>
    <scope>IDENTIFICATION</scope>
</reference>
<dbReference type="InterPro" id="IPR006461">
    <property type="entry name" value="PLAC_motif_containing"/>
</dbReference>
<sequence length="146" mass="15940">MSTMSNPVITHQPGSGGYGTNVQTGEWSTGLCSCCTDFFVCECWSNCFKLRFAPASCVTRSHFVRAGAIGCFCPMILSCYTANKYGENCCLGCLPGGMTAIRTHMRLTYGIQGTIINDALMTFFCGICETCRMAREVRIRNGDISM</sequence>
<gene>
    <name evidence="2" type="primary">LOC101064911</name>
</gene>
<accession>A0A674MBA9</accession>
<reference evidence="2 3" key="1">
    <citation type="journal article" date="2011" name="Genome Biol. Evol.">
        <title>Integration of the genetic map and genome assembly of fugu facilitates insights into distinct features of genome evolution in teleosts and mammals.</title>
        <authorList>
            <person name="Kai W."/>
            <person name="Kikuchi K."/>
            <person name="Tohari S."/>
            <person name="Chew A.K."/>
            <person name="Tay A."/>
            <person name="Fujiwara A."/>
            <person name="Hosoya S."/>
            <person name="Suetake H."/>
            <person name="Naruse K."/>
            <person name="Brenner S."/>
            <person name="Suzuki Y."/>
            <person name="Venkatesh B."/>
        </authorList>
    </citation>
    <scope>NUCLEOTIDE SEQUENCE [LARGE SCALE GENOMIC DNA]</scope>
</reference>
<dbReference type="OMA" id="ALMTCCC"/>
<dbReference type="Proteomes" id="UP000005226">
    <property type="component" value="Chromosome 7"/>
</dbReference>
<comment type="similarity">
    <text evidence="1">Belongs to the cornifelin family.</text>
</comment>
<protein>
    <submittedName>
        <fullName evidence="2">Cornifelin homolog</fullName>
    </submittedName>
</protein>
<keyword evidence="3" id="KW-1185">Reference proteome</keyword>
<dbReference type="PANTHER" id="PTHR15907">
    <property type="entry name" value="DUF614 FAMILY PROTEIN-RELATED"/>
    <property type="match status" value="1"/>
</dbReference>
<proteinExistence type="inferred from homology"/>
<dbReference type="GeneTree" id="ENSGT01150000287044"/>
<reference evidence="2" key="3">
    <citation type="submission" date="2025-09" db="UniProtKB">
        <authorList>
            <consortium name="Ensembl"/>
        </authorList>
    </citation>
    <scope>IDENTIFICATION</scope>
</reference>
<name>A0A674MBA9_TAKRU</name>
<dbReference type="Ensembl" id="ENSTRUT00000060050.1">
    <property type="protein sequence ID" value="ENSTRUP00000058222.1"/>
    <property type="gene ID" value="ENSTRUG00000021423.2"/>
</dbReference>